<proteinExistence type="predicted"/>
<organism evidence="1 2">
    <name type="scientific">Coffea canephora</name>
    <name type="common">Robusta coffee</name>
    <dbReference type="NCBI Taxonomy" id="49390"/>
    <lineage>
        <taxon>Eukaryota</taxon>
        <taxon>Viridiplantae</taxon>
        <taxon>Streptophyta</taxon>
        <taxon>Embryophyta</taxon>
        <taxon>Tracheophyta</taxon>
        <taxon>Spermatophyta</taxon>
        <taxon>Magnoliopsida</taxon>
        <taxon>eudicotyledons</taxon>
        <taxon>Gunneridae</taxon>
        <taxon>Pentapetalae</taxon>
        <taxon>asterids</taxon>
        <taxon>lamiids</taxon>
        <taxon>Gentianales</taxon>
        <taxon>Rubiaceae</taxon>
        <taxon>Ixoroideae</taxon>
        <taxon>Gardenieae complex</taxon>
        <taxon>Bertiereae - Coffeeae clade</taxon>
        <taxon>Coffeeae</taxon>
        <taxon>Coffea</taxon>
    </lineage>
</organism>
<dbReference type="Proteomes" id="UP000295252">
    <property type="component" value="Chromosome II"/>
</dbReference>
<name>A0A068UH89_COFCA</name>
<evidence type="ECO:0000313" key="1">
    <source>
        <dbReference type="EMBL" id="CDP07622.1"/>
    </source>
</evidence>
<reference evidence="2" key="1">
    <citation type="journal article" date="2014" name="Science">
        <title>The coffee genome provides insight into the convergent evolution of caffeine biosynthesis.</title>
        <authorList>
            <person name="Denoeud F."/>
            <person name="Carretero-Paulet L."/>
            <person name="Dereeper A."/>
            <person name="Droc G."/>
            <person name="Guyot R."/>
            <person name="Pietrella M."/>
            <person name="Zheng C."/>
            <person name="Alberti A."/>
            <person name="Anthony F."/>
            <person name="Aprea G."/>
            <person name="Aury J.M."/>
            <person name="Bento P."/>
            <person name="Bernard M."/>
            <person name="Bocs S."/>
            <person name="Campa C."/>
            <person name="Cenci A."/>
            <person name="Combes M.C."/>
            <person name="Crouzillat D."/>
            <person name="Da Silva C."/>
            <person name="Daddiego L."/>
            <person name="De Bellis F."/>
            <person name="Dussert S."/>
            <person name="Garsmeur O."/>
            <person name="Gayraud T."/>
            <person name="Guignon V."/>
            <person name="Jahn K."/>
            <person name="Jamilloux V."/>
            <person name="Joet T."/>
            <person name="Labadie K."/>
            <person name="Lan T."/>
            <person name="Leclercq J."/>
            <person name="Lepelley M."/>
            <person name="Leroy T."/>
            <person name="Li L.T."/>
            <person name="Librado P."/>
            <person name="Lopez L."/>
            <person name="Munoz A."/>
            <person name="Noel B."/>
            <person name="Pallavicini A."/>
            <person name="Perrotta G."/>
            <person name="Poncet V."/>
            <person name="Pot D."/>
            <person name="Priyono X."/>
            <person name="Rigoreau M."/>
            <person name="Rouard M."/>
            <person name="Rozas J."/>
            <person name="Tranchant-Dubreuil C."/>
            <person name="VanBuren R."/>
            <person name="Zhang Q."/>
            <person name="Andrade A.C."/>
            <person name="Argout X."/>
            <person name="Bertrand B."/>
            <person name="de Kochko A."/>
            <person name="Graziosi G."/>
            <person name="Henry R.J."/>
            <person name="Jayarama X."/>
            <person name="Ming R."/>
            <person name="Nagai C."/>
            <person name="Rounsley S."/>
            <person name="Sankoff D."/>
            <person name="Giuliano G."/>
            <person name="Albert V.A."/>
            <person name="Wincker P."/>
            <person name="Lashermes P."/>
        </authorList>
    </citation>
    <scope>NUCLEOTIDE SEQUENCE [LARGE SCALE GENOMIC DNA]</scope>
    <source>
        <strain evidence="2">cv. DH200-94</strain>
    </source>
</reference>
<sequence length="60" mass="6589">MDTTLSCSLSGFLSSSFYANKSGSCKPHCFQSKDYVSCAFALDLVLSSQSEPYNYSQVEE</sequence>
<accession>A0A068UH89</accession>
<keyword evidence="2" id="KW-1185">Reference proteome</keyword>
<protein>
    <submittedName>
        <fullName evidence="1">Uncharacterized protein</fullName>
    </submittedName>
</protein>
<dbReference type="Gramene" id="CDP07622">
    <property type="protein sequence ID" value="CDP07622"/>
    <property type="gene ID" value="GSCOC_T00024936001"/>
</dbReference>
<dbReference type="InParanoid" id="A0A068UH89"/>
<dbReference type="AlphaFoldDB" id="A0A068UH89"/>
<dbReference type="EMBL" id="HG739110">
    <property type="protein sequence ID" value="CDP07622.1"/>
    <property type="molecule type" value="Genomic_DNA"/>
</dbReference>
<evidence type="ECO:0000313" key="2">
    <source>
        <dbReference type="Proteomes" id="UP000295252"/>
    </source>
</evidence>
<gene>
    <name evidence="1" type="ORF">GSCOC_T00024936001</name>
</gene>